<dbReference type="Pfam" id="PF13966">
    <property type="entry name" value="zf-RVT"/>
    <property type="match status" value="1"/>
</dbReference>
<dbReference type="Pfam" id="PF13456">
    <property type="entry name" value="RVT_3"/>
    <property type="match status" value="1"/>
</dbReference>
<dbReference type="SUPFAM" id="SSF53098">
    <property type="entry name" value="Ribonuclease H-like"/>
    <property type="match status" value="1"/>
</dbReference>
<evidence type="ECO:0000313" key="3">
    <source>
        <dbReference type="EMBL" id="KAJ8768371.1"/>
    </source>
</evidence>
<keyword evidence="4" id="KW-1185">Reference proteome</keyword>
<feature type="domain" description="Reverse transcriptase zinc-binding" evidence="2">
    <location>
        <begin position="116"/>
        <end position="201"/>
    </location>
</feature>
<dbReference type="CDD" id="cd06222">
    <property type="entry name" value="RNase_H_like"/>
    <property type="match status" value="1"/>
</dbReference>
<organism evidence="3 4">
    <name type="scientific">Erythroxylum novogranatense</name>
    <dbReference type="NCBI Taxonomy" id="1862640"/>
    <lineage>
        <taxon>Eukaryota</taxon>
        <taxon>Viridiplantae</taxon>
        <taxon>Streptophyta</taxon>
        <taxon>Embryophyta</taxon>
        <taxon>Tracheophyta</taxon>
        <taxon>Spermatophyta</taxon>
        <taxon>Magnoliopsida</taxon>
        <taxon>eudicotyledons</taxon>
        <taxon>Gunneridae</taxon>
        <taxon>Pentapetalae</taxon>
        <taxon>rosids</taxon>
        <taxon>fabids</taxon>
        <taxon>Malpighiales</taxon>
        <taxon>Erythroxylaceae</taxon>
        <taxon>Erythroxylum</taxon>
    </lineage>
</organism>
<dbReference type="GO" id="GO:0003676">
    <property type="term" value="F:nucleic acid binding"/>
    <property type="evidence" value="ECO:0007669"/>
    <property type="project" value="InterPro"/>
</dbReference>
<dbReference type="InterPro" id="IPR002156">
    <property type="entry name" value="RNaseH_domain"/>
</dbReference>
<dbReference type="EMBL" id="JAIWQS010000004">
    <property type="protein sequence ID" value="KAJ8768371.1"/>
    <property type="molecule type" value="Genomic_DNA"/>
</dbReference>
<dbReference type="Gene3D" id="3.30.420.10">
    <property type="entry name" value="Ribonuclease H-like superfamily/Ribonuclease H"/>
    <property type="match status" value="1"/>
</dbReference>
<proteinExistence type="predicted"/>
<dbReference type="Proteomes" id="UP001159364">
    <property type="component" value="Linkage Group LG04"/>
</dbReference>
<sequence>MVGRPIPLPPLPSPCPPCPSGAKSRCSGPWVSTISAGVWATAGPLGFGLTTGSVQTFVSSIFLALRSLLPMFNEMWPVIPPSPVSGIGGLSGPIFHKASYLTLPPPLHRHTTIGSFSTASAHTALCSSDWNPVDAHWSHVWHWKGPAHIQTFIWLLMHEALLTNQTRRRRHLTESEACFYCGQDESALHVVRDCPRSRALWMRLHCHLPLAFWSALTNIAPPLWLPLPTNWVRLDTDGAVTTLGTQAAVGGVLRDHSGHWLMGFTHNVGPCTPLDAEFWGILHRLTLARCLGYTLVQLHSDYKVAVDLLTSDGDDHWGNTILCHIRLLLDQHWHVDIQHVYREHNGLVDAFAKLGFNYPSGLHILPAPPRQVERWLSPEPSPL</sequence>
<accession>A0AAV8TN62</accession>
<dbReference type="InterPro" id="IPR026960">
    <property type="entry name" value="RVT-Znf"/>
</dbReference>
<evidence type="ECO:0000259" key="1">
    <source>
        <dbReference type="Pfam" id="PF13456"/>
    </source>
</evidence>
<comment type="caution">
    <text evidence="3">The sequence shown here is derived from an EMBL/GenBank/DDBJ whole genome shotgun (WGS) entry which is preliminary data.</text>
</comment>
<reference evidence="3 4" key="1">
    <citation type="submission" date="2021-09" db="EMBL/GenBank/DDBJ databases">
        <title>Genomic insights and catalytic innovation underlie evolution of tropane alkaloids biosynthesis.</title>
        <authorList>
            <person name="Wang Y.-J."/>
            <person name="Tian T."/>
            <person name="Huang J.-P."/>
            <person name="Huang S.-X."/>
        </authorList>
    </citation>
    <scope>NUCLEOTIDE SEQUENCE [LARGE SCALE GENOMIC DNA]</scope>
    <source>
        <strain evidence="3">KIB-2018</strain>
        <tissue evidence="3">Leaf</tissue>
    </source>
</reference>
<dbReference type="PANTHER" id="PTHR47723:SF13">
    <property type="entry name" value="PUTATIVE-RELATED"/>
    <property type="match status" value="1"/>
</dbReference>
<evidence type="ECO:0000313" key="4">
    <source>
        <dbReference type="Proteomes" id="UP001159364"/>
    </source>
</evidence>
<evidence type="ECO:0000259" key="2">
    <source>
        <dbReference type="Pfam" id="PF13966"/>
    </source>
</evidence>
<gene>
    <name evidence="3" type="ORF">K2173_021524</name>
</gene>
<dbReference type="InterPro" id="IPR036397">
    <property type="entry name" value="RNaseH_sf"/>
</dbReference>
<dbReference type="InterPro" id="IPR012337">
    <property type="entry name" value="RNaseH-like_sf"/>
</dbReference>
<dbReference type="AlphaFoldDB" id="A0AAV8TN62"/>
<dbReference type="InterPro" id="IPR053151">
    <property type="entry name" value="RNase_H-like"/>
</dbReference>
<name>A0AAV8TN62_9ROSI</name>
<protein>
    <submittedName>
        <fullName evidence="3">Uncharacterized protein</fullName>
    </submittedName>
</protein>
<dbReference type="InterPro" id="IPR044730">
    <property type="entry name" value="RNase_H-like_dom_plant"/>
</dbReference>
<dbReference type="PANTHER" id="PTHR47723">
    <property type="entry name" value="OS05G0353850 PROTEIN"/>
    <property type="match status" value="1"/>
</dbReference>
<feature type="domain" description="RNase H type-1" evidence="1">
    <location>
        <begin position="236"/>
        <end position="354"/>
    </location>
</feature>
<dbReference type="GO" id="GO:0004523">
    <property type="term" value="F:RNA-DNA hybrid ribonuclease activity"/>
    <property type="evidence" value="ECO:0007669"/>
    <property type="project" value="InterPro"/>
</dbReference>